<name>A0ABP8XK59_9MICO</name>
<evidence type="ECO:0000313" key="2">
    <source>
        <dbReference type="EMBL" id="GAA4708496.1"/>
    </source>
</evidence>
<proteinExistence type="predicted"/>
<keyword evidence="1" id="KW-1133">Transmembrane helix</keyword>
<accession>A0ABP8XK59</accession>
<reference evidence="3" key="1">
    <citation type="journal article" date="2019" name="Int. J. Syst. Evol. Microbiol.">
        <title>The Global Catalogue of Microorganisms (GCM) 10K type strain sequencing project: providing services to taxonomists for standard genome sequencing and annotation.</title>
        <authorList>
            <consortium name="The Broad Institute Genomics Platform"/>
            <consortium name="The Broad Institute Genome Sequencing Center for Infectious Disease"/>
            <person name="Wu L."/>
            <person name="Ma J."/>
        </authorList>
    </citation>
    <scope>NUCLEOTIDE SEQUENCE [LARGE SCALE GENOMIC DNA]</scope>
    <source>
        <strain evidence="3">JCM 17975</strain>
    </source>
</reference>
<sequence length="202" mass="21459">MSATSRLLNRALLLVGGLVLVASGAAAILTGAAAGWTRSWLPTDPVTAALSPVRTWAATLPRTGGVPGAVTVTVAVATVLVVLLVVFVLTRGGGRTRTVLRLQTDEGATSVDHDLPEAMLARALGERPDVFSARTGVYRVKGEPAIRLTMTVRRGADLARVLSAAELAVREWDAFAGREIPVLVHLADQRWRDRLRASARVR</sequence>
<evidence type="ECO:0000313" key="3">
    <source>
        <dbReference type="Proteomes" id="UP001500843"/>
    </source>
</evidence>
<keyword evidence="1" id="KW-0472">Membrane</keyword>
<gene>
    <name evidence="2" type="ORF">GCM10023198_33960</name>
</gene>
<protein>
    <recommendedName>
        <fullName evidence="4">Alkaline shock response membrane anchor protein AmaP</fullName>
    </recommendedName>
</protein>
<feature type="transmembrane region" description="Helical" evidence="1">
    <location>
        <begin position="69"/>
        <end position="89"/>
    </location>
</feature>
<keyword evidence="1" id="KW-0812">Transmembrane</keyword>
<dbReference type="RefSeq" id="WP_253874709.1">
    <property type="nucleotide sequence ID" value="NZ_BAABHM010000015.1"/>
</dbReference>
<dbReference type="EMBL" id="BAABHM010000015">
    <property type="protein sequence ID" value="GAA4708496.1"/>
    <property type="molecule type" value="Genomic_DNA"/>
</dbReference>
<comment type="caution">
    <text evidence="2">The sequence shown here is derived from an EMBL/GenBank/DDBJ whole genome shotgun (WGS) entry which is preliminary data.</text>
</comment>
<dbReference type="Proteomes" id="UP001500843">
    <property type="component" value="Unassembled WGS sequence"/>
</dbReference>
<keyword evidence="3" id="KW-1185">Reference proteome</keyword>
<evidence type="ECO:0008006" key="4">
    <source>
        <dbReference type="Google" id="ProtNLM"/>
    </source>
</evidence>
<evidence type="ECO:0000256" key="1">
    <source>
        <dbReference type="SAM" id="Phobius"/>
    </source>
</evidence>
<organism evidence="2 3">
    <name type="scientific">Promicromonospora umidemergens</name>
    <dbReference type="NCBI Taxonomy" id="629679"/>
    <lineage>
        <taxon>Bacteria</taxon>
        <taxon>Bacillati</taxon>
        <taxon>Actinomycetota</taxon>
        <taxon>Actinomycetes</taxon>
        <taxon>Micrococcales</taxon>
        <taxon>Promicromonosporaceae</taxon>
        <taxon>Promicromonospora</taxon>
    </lineage>
</organism>